<comment type="caution">
    <text evidence="7">The sequence shown here is derived from an EMBL/GenBank/DDBJ whole genome shotgun (WGS) entry which is preliminary data.</text>
</comment>
<dbReference type="Proteomes" id="UP001175000">
    <property type="component" value="Unassembled WGS sequence"/>
</dbReference>
<dbReference type="SMART" id="SM00360">
    <property type="entry name" value="RRM"/>
    <property type="match status" value="1"/>
</dbReference>
<feature type="compositionally biased region" description="Acidic residues" evidence="5">
    <location>
        <begin position="74"/>
        <end position="83"/>
    </location>
</feature>
<feature type="domain" description="RRM" evidence="6">
    <location>
        <begin position="187"/>
        <end position="265"/>
    </location>
</feature>
<evidence type="ECO:0000256" key="5">
    <source>
        <dbReference type="SAM" id="MobiDB-lite"/>
    </source>
</evidence>
<protein>
    <recommendedName>
        <fullName evidence="6">RRM domain-containing protein</fullName>
    </recommendedName>
</protein>
<dbReference type="SUPFAM" id="SSF54928">
    <property type="entry name" value="RNA-binding domain, RBD"/>
    <property type="match status" value="1"/>
</dbReference>
<accession>A0AA40BUA0</accession>
<evidence type="ECO:0000313" key="8">
    <source>
        <dbReference type="Proteomes" id="UP001175000"/>
    </source>
</evidence>
<dbReference type="GO" id="GO:0005730">
    <property type="term" value="C:nucleolus"/>
    <property type="evidence" value="ECO:0007669"/>
    <property type="project" value="UniProtKB-SubCell"/>
</dbReference>
<name>A0AA40BUA0_9PEZI</name>
<feature type="compositionally biased region" description="Basic residues" evidence="5">
    <location>
        <begin position="1"/>
        <end position="11"/>
    </location>
</feature>
<feature type="compositionally biased region" description="Basic residues" evidence="5">
    <location>
        <begin position="379"/>
        <end position="394"/>
    </location>
</feature>
<feature type="region of interest" description="Disordered" evidence="5">
    <location>
        <begin position="1"/>
        <end position="180"/>
    </location>
</feature>
<proteinExistence type="predicted"/>
<feature type="compositionally biased region" description="Acidic residues" evidence="5">
    <location>
        <begin position="117"/>
        <end position="135"/>
    </location>
</feature>
<keyword evidence="8" id="KW-1185">Reference proteome</keyword>
<feature type="compositionally biased region" description="Acidic residues" evidence="5">
    <location>
        <begin position="145"/>
        <end position="154"/>
    </location>
</feature>
<comment type="subcellular location">
    <subcellularLocation>
        <location evidence="1">Nucleus</location>
        <location evidence="1">Nucleolus</location>
    </subcellularLocation>
</comment>
<evidence type="ECO:0000256" key="3">
    <source>
        <dbReference type="ARBA" id="ARBA00023242"/>
    </source>
</evidence>
<dbReference type="Gene3D" id="3.30.70.330">
    <property type="match status" value="1"/>
</dbReference>
<evidence type="ECO:0000259" key="6">
    <source>
        <dbReference type="PROSITE" id="PS50102"/>
    </source>
</evidence>
<dbReference type="InterPro" id="IPR035979">
    <property type="entry name" value="RBD_domain_sf"/>
</dbReference>
<feature type="compositionally biased region" description="Basic and acidic residues" evidence="5">
    <location>
        <begin position="24"/>
        <end position="41"/>
    </location>
</feature>
<evidence type="ECO:0000313" key="7">
    <source>
        <dbReference type="EMBL" id="KAK0613850.1"/>
    </source>
</evidence>
<dbReference type="InterPro" id="IPR000504">
    <property type="entry name" value="RRM_dom"/>
</dbReference>
<dbReference type="Pfam" id="PF00076">
    <property type="entry name" value="RRM_1"/>
    <property type="match status" value="1"/>
</dbReference>
<gene>
    <name evidence="7" type="ORF">B0T14DRAFT_436318</name>
</gene>
<feature type="region of interest" description="Disordered" evidence="5">
    <location>
        <begin position="334"/>
        <end position="394"/>
    </location>
</feature>
<organism evidence="7 8">
    <name type="scientific">Immersiella caudata</name>
    <dbReference type="NCBI Taxonomy" id="314043"/>
    <lineage>
        <taxon>Eukaryota</taxon>
        <taxon>Fungi</taxon>
        <taxon>Dikarya</taxon>
        <taxon>Ascomycota</taxon>
        <taxon>Pezizomycotina</taxon>
        <taxon>Sordariomycetes</taxon>
        <taxon>Sordariomycetidae</taxon>
        <taxon>Sordariales</taxon>
        <taxon>Lasiosphaeriaceae</taxon>
        <taxon>Immersiella</taxon>
    </lineage>
</organism>
<dbReference type="EMBL" id="JAULSU010000006">
    <property type="protein sequence ID" value="KAK0613850.1"/>
    <property type="molecule type" value="Genomic_DNA"/>
</dbReference>
<evidence type="ECO:0000256" key="1">
    <source>
        <dbReference type="ARBA" id="ARBA00004604"/>
    </source>
</evidence>
<dbReference type="InterPro" id="IPR012677">
    <property type="entry name" value="Nucleotide-bd_a/b_plait_sf"/>
</dbReference>
<dbReference type="CDD" id="cd12307">
    <property type="entry name" value="RRM_NIFK_like"/>
    <property type="match status" value="1"/>
</dbReference>
<feature type="compositionally biased region" description="Basic and acidic residues" evidence="5">
    <location>
        <begin position="358"/>
        <end position="372"/>
    </location>
</feature>
<keyword evidence="2 4" id="KW-0694">RNA-binding</keyword>
<keyword evidence="3" id="KW-0539">Nucleus</keyword>
<evidence type="ECO:0000256" key="2">
    <source>
        <dbReference type="ARBA" id="ARBA00022884"/>
    </source>
</evidence>
<evidence type="ECO:0000256" key="4">
    <source>
        <dbReference type="PROSITE-ProRule" id="PRU00176"/>
    </source>
</evidence>
<reference evidence="7" key="1">
    <citation type="submission" date="2023-06" db="EMBL/GenBank/DDBJ databases">
        <title>Genome-scale phylogeny and comparative genomics of the fungal order Sordariales.</title>
        <authorList>
            <consortium name="Lawrence Berkeley National Laboratory"/>
            <person name="Hensen N."/>
            <person name="Bonometti L."/>
            <person name="Westerberg I."/>
            <person name="Brannstrom I.O."/>
            <person name="Guillou S."/>
            <person name="Cros-Aarteil S."/>
            <person name="Calhoun S."/>
            <person name="Haridas S."/>
            <person name="Kuo A."/>
            <person name="Mondo S."/>
            <person name="Pangilinan J."/>
            <person name="Riley R."/>
            <person name="Labutti K."/>
            <person name="Andreopoulos B."/>
            <person name="Lipzen A."/>
            <person name="Chen C."/>
            <person name="Yanf M."/>
            <person name="Daum C."/>
            <person name="Ng V."/>
            <person name="Clum A."/>
            <person name="Steindorff A."/>
            <person name="Ohm R."/>
            <person name="Martin F."/>
            <person name="Silar P."/>
            <person name="Natvig D."/>
            <person name="Lalanne C."/>
            <person name="Gautier V."/>
            <person name="Ament-Velasquez S.L."/>
            <person name="Kruys A."/>
            <person name="Hutchinson M.I."/>
            <person name="Powell A.J."/>
            <person name="Barry K."/>
            <person name="Miller A.N."/>
            <person name="Grigoriev I.V."/>
            <person name="Debuchy R."/>
            <person name="Gladieux P."/>
            <person name="Thoren M.H."/>
            <person name="Johannesson H."/>
        </authorList>
    </citation>
    <scope>NUCLEOTIDE SEQUENCE</scope>
    <source>
        <strain evidence="7">CBS 606.72</strain>
    </source>
</reference>
<dbReference type="PROSITE" id="PS50102">
    <property type="entry name" value="RRM"/>
    <property type="match status" value="1"/>
</dbReference>
<dbReference type="AlphaFoldDB" id="A0AA40BUA0"/>
<sequence length="394" mass="43135">MAPELRKRKSKAALDEAAAAPIAAKKDAKKSPKVEKRKANEDASPIATKKQKAIKGKPVESPAPKKGKKAAEEIPQEEQEEEAVVTKKTTAKEKPAKKAAAKSKKQVAPEPEKPAQEEEAIAEDDEAEEEVDDATEALVETLDAGAEDNMEDEPVSTFKKGQDVGKAPKPKKAAKTANRAKASGKTGVMYLGSIPHGFYEHEIKEYFSQFGEIARLRVVRSRKTGASKHRAFIEFADAEVADIAARTMDSYLLFGHILRARVVDPSQVHPELFKGSNRRFKAVPWNAMVGRHLERPLGETKWQAKITKEEKRRAERAEKLKALGYDFESPALKAPKAQEAIEGATQEPVKAVEAPPAEVREDNAGEAEKEEPTSISQPKTKKGKKGAKAKKVKA</sequence>
<dbReference type="PANTHER" id="PTHR46754">
    <property type="entry name" value="MKI67 FHA DOMAIN-INTERACTING NUCLEOLAR PHOSPHOPROTEIN"/>
    <property type="match status" value="1"/>
</dbReference>
<dbReference type="GO" id="GO:0003723">
    <property type="term" value="F:RNA binding"/>
    <property type="evidence" value="ECO:0007669"/>
    <property type="project" value="UniProtKB-UniRule"/>
</dbReference>